<keyword evidence="3" id="KW-1185">Reference proteome</keyword>
<dbReference type="EMBL" id="CATOUU010000495">
    <property type="protein sequence ID" value="CAI9931669.1"/>
    <property type="molecule type" value="Genomic_DNA"/>
</dbReference>
<evidence type="ECO:0000313" key="3">
    <source>
        <dbReference type="Proteomes" id="UP001642409"/>
    </source>
</evidence>
<reference evidence="1" key="1">
    <citation type="submission" date="2023-06" db="EMBL/GenBank/DDBJ databases">
        <authorList>
            <person name="Kurt Z."/>
        </authorList>
    </citation>
    <scope>NUCLEOTIDE SEQUENCE</scope>
</reference>
<protein>
    <submittedName>
        <fullName evidence="2">Hypothetical_protein</fullName>
    </submittedName>
</protein>
<name>A0AA86P718_9EUKA</name>
<reference evidence="2 3" key="2">
    <citation type="submission" date="2024-07" db="EMBL/GenBank/DDBJ databases">
        <authorList>
            <person name="Akdeniz Z."/>
        </authorList>
    </citation>
    <scope>NUCLEOTIDE SEQUENCE [LARGE SCALE GENOMIC DNA]</scope>
</reference>
<gene>
    <name evidence="1" type="ORF">HINF_LOCUS19314</name>
    <name evidence="2" type="ORF">HINF_LOCUS37861</name>
</gene>
<evidence type="ECO:0000313" key="1">
    <source>
        <dbReference type="EMBL" id="CAI9931669.1"/>
    </source>
</evidence>
<sequence length="108" mass="12947">MNYLKLDQSFYQLLKPNFQPISGLNFDQLRKSLLIEQLVQDSYNSSWSRRVIQQQCLTQIIQMVQKQILKFGQYFQLLEPEEYQKSSIKNALLQQREVIKTVLYQITK</sequence>
<dbReference type="EMBL" id="CAXDID020000142">
    <property type="protein sequence ID" value="CAL6039447.1"/>
    <property type="molecule type" value="Genomic_DNA"/>
</dbReference>
<comment type="caution">
    <text evidence="1">The sequence shown here is derived from an EMBL/GenBank/DDBJ whole genome shotgun (WGS) entry which is preliminary data.</text>
</comment>
<accession>A0AA86P718</accession>
<evidence type="ECO:0000313" key="2">
    <source>
        <dbReference type="EMBL" id="CAL6039447.1"/>
    </source>
</evidence>
<proteinExistence type="predicted"/>
<dbReference type="AlphaFoldDB" id="A0AA86P718"/>
<dbReference type="Proteomes" id="UP001642409">
    <property type="component" value="Unassembled WGS sequence"/>
</dbReference>
<organism evidence="1">
    <name type="scientific">Hexamita inflata</name>
    <dbReference type="NCBI Taxonomy" id="28002"/>
    <lineage>
        <taxon>Eukaryota</taxon>
        <taxon>Metamonada</taxon>
        <taxon>Diplomonadida</taxon>
        <taxon>Hexamitidae</taxon>
        <taxon>Hexamitinae</taxon>
        <taxon>Hexamita</taxon>
    </lineage>
</organism>